<evidence type="ECO:0000313" key="9">
    <source>
        <dbReference type="Proteomes" id="UP000238801"/>
    </source>
</evidence>
<keyword evidence="9" id="KW-1185">Reference proteome</keyword>
<dbReference type="PANTHER" id="PTHR43741">
    <property type="entry name" value="FMN-DEPENDENT NADH-AZOREDUCTASE 1"/>
    <property type="match status" value="1"/>
</dbReference>
<accession>A0A2T0X1L0</accession>
<feature type="binding site" evidence="6">
    <location>
        <position position="9"/>
    </location>
    <ligand>
        <name>FMN</name>
        <dbReference type="ChEBI" id="CHEBI:58210"/>
    </ligand>
</feature>
<evidence type="ECO:0000256" key="1">
    <source>
        <dbReference type="ARBA" id="ARBA00022630"/>
    </source>
</evidence>
<keyword evidence="4 6" id="KW-0520">NAD</keyword>
<dbReference type="GO" id="GO:0010181">
    <property type="term" value="F:FMN binding"/>
    <property type="evidence" value="ECO:0007669"/>
    <property type="project" value="UniProtKB-UniRule"/>
</dbReference>
<comment type="caution">
    <text evidence="8">The sequence shown here is derived from an EMBL/GenBank/DDBJ whole genome shotgun (WGS) entry which is preliminary data.</text>
</comment>
<keyword evidence="3 6" id="KW-0560">Oxidoreductase</keyword>
<feature type="binding site" evidence="6">
    <location>
        <begin position="93"/>
        <end position="96"/>
    </location>
    <ligand>
        <name>FMN</name>
        <dbReference type="ChEBI" id="CHEBI:58210"/>
    </ligand>
</feature>
<gene>
    <name evidence="6" type="primary">azoR</name>
    <name evidence="8" type="ORF">BCF33_1678</name>
</gene>
<dbReference type="RefSeq" id="WP_106160481.1">
    <property type="nucleotide sequence ID" value="NZ_PVTT01000002.1"/>
</dbReference>
<dbReference type="InterPro" id="IPR003680">
    <property type="entry name" value="Flavodoxin_fold"/>
</dbReference>
<sequence length="199" mass="21497">MNILHIDSSASAHDASHSRRLSAEIVERLKAANPDADVTYRDVAEARPPHVDTTIREAWSEDAGAHLKDLAERSRVMVEELKAADVVVIGSPMYNFTVPSTLKAWIDHVAIANQTFRYTANGPEGLLDGRAYLALSSGGVYSEGPAASADHLDTYLRTVLGFMGITEVETVRAEGTALAPDAGQKAMERAHLRIDALFA</sequence>
<dbReference type="AlphaFoldDB" id="A0A2T0X1L0"/>
<comment type="function">
    <text evidence="6">Quinone reductase that provides resistance to thiol-specific stress caused by electrophilic quinones.</text>
</comment>
<feature type="binding site" evidence="6">
    <location>
        <begin position="136"/>
        <end position="139"/>
    </location>
    <ligand>
        <name>FMN</name>
        <dbReference type="ChEBI" id="CHEBI:58210"/>
    </ligand>
</feature>
<dbReference type="InterPro" id="IPR050104">
    <property type="entry name" value="FMN-dep_NADH:Q_OxRdtase_AzoR1"/>
</dbReference>
<evidence type="ECO:0000256" key="3">
    <source>
        <dbReference type="ARBA" id="ARBA00023002"/>
    </source>
</evidence>
<feature type="binding site" evidence="6">
    <location>
        <begin position="16"/>
        <end position="18"/>
    </location>
    <ligand>
        <name>FMN</name>
        <dbReference type="ChEBI" id="CHEBI:58210"/>
    </ligand>
</feature>
<organism evidence="8 9">
    <name type="scientific">Hasllibacter halocynthiae</name>
    <dbReference type="NCBI Taxonomy" id="595589"/>
    <lineage>
        <taxon>Bacteria</taxon>
        <taxon>Pseudomonadati</taxon>
        <taxon>Pseudomonadota</taxon>
        <taxon>Alphaproteobacteria</taxon>
        <taxon>Rhodobacterales</taxon>
        <taxon>Roseobacteraceae</taxon>
        <taxon>Hasllibacter</taxon>
    </lineage>
</organism>
<comment type="cofactor">
    <cofactor evidence="6">
        <name>FMN</name>
        <dbReference type="ChEBI" id="CHEBI:58210"/>
    </cofactor>
    <text evidence="6">Binds 1 FMN per subunit.</text>
</comment>
<protein>
    <recommendedName>
        <fullName evidence="6">FMN dependent NADH:quinone oxidoreductase</fullName>
        <ecNumber evidence="6">1.6.5.-</ecNumber>
    </recommendedName>
    <alternativeName>
        <fullName evidence="6">Azo-dye reductase</fullName>
    </alternativeName>
    <alternativeName>
        <fullName evidence="6">FMN-dependent NADH-azo compound oxidoreductase</fullName>
    </alternativeName>
    <alternativeName>
        <fullName evidence="6">FMN-dependent NADH-azoreductase</fullName>
        <ecNumber evidence="6">1.7.1.17</ecNumber>
    </alternativeName>
</protein>
<reference evidence="8 9" key="1">
    <citation type="submission" date="2018-03" db="EMBL/GenBank/DDBJ databases">
        <title>Genomic Encyclopedia of Archaeal and Bacterial Type Strains, Phase II (KMG-II): from individual species to whole genera.</title>
        <authorList>
            <person name="Goeker M."/>
        </authorList>
    </citation>
    <scope>NUCLEOTIDE SEQUENCE [LARGE SCALE GENOMIC DNA]</scope>
    <source>
        <strain evidence="8 9">DSM 29318</strain>
    </source>
</reference>
<name>A0A2T0X1L0_9RHOB</name>
<dbReference type="EMBL" id="PVTT01000002">
    <property type="protein sequence ID" value="PRY92820.1"/>
    <property type="molecule type" value="Genomic_DNA"/>
</dbReference>
<keyword evidence="1 6" id="KW-0285">Flavoprotein</keyword>
<dbReference type="InterPro" id="IPR023048">
    <property type="entry name" value="NADH:quinone_OxRdtase_FMN_depd"/>
</dbReference>
<dbReference type="OrthoDB" id="9787136at2"/>
<dbReference type="Gene3D" id="3.40.50.360">
    <property type="match status" value="1"/>
</dbReference>
<comment type="function">
    <text evidence="6">Also exhibits azoreductase activity. Catalyzes the reductive cleavage of the azo bond in aromatic azo compounds to the corresponding amines.</text>
</comment>
<evidence type="ECO:0000256" key="6">
    <source>
        <dbReference type="HAMAP-Rule" id="MF_01216"/>
    </source>
</evidence>
<evidence type="ECO:0000313" key="8">
    <source>
        <dbReference type="EMBL" id="PRY92820.1"/>
    </source>
</evidence>
<dbReference type="PANTHER" id="PTHR43741:SF4">
    <property type="entry name" value="FMN-DEPENDENT NADH:QUINONE OXIDOREDUCTASE"/>
    <property type="match status" value="1"/>
</dbReference>
<proteinExistence type="inferred from homology"/>
<dbReference type="SUPFAM" id="SSF52218">
    <property type="entry name" value="Flavoproteins"/>
    <property type="match status" value="1"/>
</dbReference>
<dbReference type="GO" id="GO:0016655">
    <property type="term" value="F:oxidoreductase activity, acting on NAD(P)H, quinone or similar compound as acceptor"/>
    <property type="evidence" value="ECO:0007669"/>
    <property type="project" value="InterPro"/>
</dbReference>
<keyword evidence="2 6" id="KW-0288">FMN</keyword>
<comment type="catalytic activity">
    <reaction evidence="5">
        <text>N,N-dimethyl-1,4-phenylenediamine + anthranilate + 2 NAD(+) = 2-(4-dimethylaminophenyl)diazenylbenzoate + 2 NADH + 2 H(+)</text>
        <dbReference type="Rhea" id="RHEA:55872"/>
        <dbReference type="ChEBI" id="CHEBI:15378"/>
        <dbReference type="ChEBI" id="CHEBI:15783"/>
        <dbReference type="ChEBI" id="CHEBI:16567"/>
        <dbReference type="ChEBI" id="CHEBI:57540"/>
        <dbReference type="ChEBI" id="CHEBI:57945"/>
        <dbReference type="ChEBI" id="CHEBI:71579"/>
        <dbReference type="EC" id="1.7.1.17"/>
    </reaction>
    <physiologicalReaction direction="right-to-left" evidence="5">
        <dbReference type="Rhea" id="RHEA:55874"/>
    </physiologicalReaction>
</comment>
<dbReference type="HAMAP" id="MF_01216">
    <property type="entry name" value="Azoreductase_type1"/>
    <property type="match status" value="1"/>
</dbReference>
<dbReference type="GO" id="GO:0009055">
    <property type="term" value="F:electron transfer activity"/>
    <property type="evidence" value="ECO:0007669"/>
    <property type="project" value="UniProtKB-UniRule"/>
</dbReference>
<dbReference type="Pfam" id="PF02525">
    <property type="entry name" value="Flavodoxin_2"/>
    <property type="match status" value="1"/>
</dbReference>
<dbReference type="GO" id="GO:0016652">
    <property type="term" value="F:oxidoreductase activity, acting on NAD(P)H as acceptor"/>
    <property type="evidence" value="ECO:0007669"/>
    <property type="project" value="UniProtKB-UniRule"/>
</dbReference>
<comment type="subunit">
    <text evidence="6">Homodimer.</text>
</comment>
<comment type="similarity">
    <text evidence="6">Belongs to the azoreductase type 1 family.</text>
</comment>
<evidence type="ECO:0000256" key="5">
    <source>
        <dbReference type="ARBA" id="ARBA00048542"/>
    </source>
</evidence>
<dbReference type="EC" id="1.7.1.17" evidence="6"/>
<feature type="domain" description="Flavodoxin-like fold" evidence="7">
    <location>
        <begin position="1"/>
        <end position="196"/>
    </location>
</feature>
<dbReference type="EC" id="1.6.5.-" evidence="6"/>
<comment type="catalytic activity">
    <reaction evidence="6">
        <text>2 a quinone + NADH + H(+) = 2 a 1,4-benzosemiquinone + NAD(+)</text>
        <dbReference type="Rhea" id="RHEA:65952"/>
        <dbReference type="ChEBI" id="CHEBI:15378"/>
        <dbReference type="ChEBI" id="CHEBI:57540"/>
        <dbReference type="ChEBI" id="CHEBI:57945"/>
        <dbReference type="ChEBI" id="CHEBI:132124"/>
        <dbReference type="ChEBI" id="CHEBI:134225"/>
    </reaction>
</comment>
<evidence type="ECO:0000256" key="2">
    <source>
        <dbReference type="ARBA" id="ARBA00022643"/>
    </source>
</evidence>
<dbReference type="Proteomes" id="UP000238801">
    <property type="component" value="Unassembled WGS sequence"/>
</dbReference>
<evidence type="ECO:0000256" key="4">
    <source>
        <dbReference type="ARBA" id="ARBA00023027"/>
    </source>
</evidence>
<evidence type="ECO:0000259" key="7">
    <source>
        <dbReference type="Pfam" id="PF02525"/>
    </source>
</evidence>
<dbReference type="InterPro" id="IPR029039">
    <property type="entry name" value="Flavoprotein-like_sf"/>
</dbReference>